<dbReference type="InterPro" id="IPR053136">
    <property type="entry name" value="UTP_pyrophosphatase-like"/>
</dbReference>
<dbReference type="GO" id="GO:0006508">
    <property type="term" value="P:proteolysis"/>
    <property type="evidence" value="ECO:0007669"/>
    <property type="project" value="UniProtKB-KW"/>
</dbReference>
<protein>
    <submittedName>
        <fullName evidence="2">Zinc metalloprotease</fullName>
    </submittedName>
</protein>
<dbReference type="Pfam" id="PF01863">
    <property type="entry name" value="YgjP-like"/>
    <property type="match status" value="1"/>
</dbReference>
<dbReference type="EMBL" id="LNYP01000001">
    <property type="protein sequence ID" value="KTD44758.1"/>
    <property type="molecule type" value="Genomic_DNA"/>
</dbReference>
<evidence type="ECO:0000313" key="3">
    <source>
        <dbReference type="Proteomes" id="UP000054858"/>
    </source>
</evidence>
<dbReference type="PANTHER" id="PTHR30399:SF1">
    <property type="entry name" value="UTP PYROPHOSPHATASE"/>
    <property type="match status" value="1"/>
</dbReference>
<organism evidence="2 3">
    <name type="scientific">Legionella oakridgensis</name>
    <dbReference type="NCBI Taxonomy" id="29423"/>
    <lineage>
        <taxon>Bacteria</taxon>
        <taxon>Pseudomonadati</taxon>
        <taxon>Pseudomonadota</taxon>
        <taxon>Gammaproteobacteria</taxon>
        <taxon>Legionellales</taxon>
        <taxon>Legionellaceae</taxon>
        <taxon>Legionella</taxon>
    </lineage>
</organism>
<keyword evidence="2" id="KW-0482">Metalloprotease</keyword>
<comment type="caution">
    <text evidence="2">The sequence shown here is derived from an EMBL/GenBank/DDBJ whole genome shotgun (WGS) entry which is preliminary data.</text>
</comment>
<dbReference type="InterPro" id="IPR002725">
    <property type="entry name" value="YgjP-like_metallopeptidase"/>
</dbReference>
<keyword evidence="2" id="KW-0645">Protease</keyword>
<dbReference type="PATRIC" id="fig|29423.5.peg.7"/>
<gene>
    <name evidence="2" type="ORF">Loak_0007</name>
</gene>
<sequence length="231" mass="27694">MMIAMDGYFVELTRKPIKNINLRIDTKGQVKISVPIRYTDAEVYHFLQSKHEWINHHRKRLQAFKAPAIPQWITGERHFFLGKAYELQMYSDSEQTTILQDEHFIHCYVQSGATIAEKRLLLKTWYRQQMKSKLPTLLKKWEPIIDVQVSAWRIKSMKTRWGSCNTREKRIWLNACLIQKPLECLEYVLVHEMVHLLEASHNKRFHKLMSTFMPEWPIYKKRLSESPAIFY</sequence>
<feature type="domain" description="YgjP-like metallopeptidase" evidence="1">
    <location>
        <begin position="18"/>
        <end position="225"/>
    </location>
</feature>
<dbReference type="GO" id="GO:0008237">
    <property type="term" value="F:metallopeptidase activity"/>
    <property type="evidence" value="ECO:0007669"/>
    <property type="project" value="UniProtKB-KW"/>
</dbReference>
<reference evidence="2 3" key="1">
    <citation type="submission" date="2015-11" db="EMBL/GenBank/DDBJ databases">
        <title>Genomic analysis of 38 Legionella species identifies large and diverse effector repertoires.</title>
        <authorList>
            <person name="Burstein D."/>
            <person name="Amaro F."/>
            <person name="Zusman T."/>
            <person name="Lifshitz Z."/>
            <person name="Cohen O."/>
            <person name="Gilbert J.A."/>
            <person name="Pupko T."/>
            <person name="Shuman H.A."/>
            <person name="Segal G."/>
        </authorList>
    </citation>
    <scope>NUCLEOTIDE SEQUENCE [LARGE SCALE GENOMIC DNA]</scope>
    <source>
        <strain evidence="2 3">Oak Ridge-10</strain>
    </source>
</reference>
<dbReference type="Proteomes" id="UP000054858">
    <property type="component" value="Unassembled WGS sequence"/>
</dbReference>
<evidence type="ECO:0000313" key="2">
    <source>
        <dbReference type="EMBL" id="KTD44758.1"/>
    </source>
</evidence>
<evidence type="ECO:0000259" key="1">
    <source>
        <dbReference type="Pfam" id="PF01863"/>
    </source>
</evidence>
<accession>A0A0W0XJI8</accession>
<proteinExistence type="predicted"/>
<dbReference type="AlphaFoldDB" id="A0A0W0XJI8"/>
<dbReference type="Gene3D" id="3.30.2010.10">
    <property type="entry name" value="Metalloproteases ('zincins'), catalytic domain"/>
    <property type="match status" value="1"/>
</dbReference>
<dbReference type="CDD" id="cd07344">
    <property type="entry name" value="M48_yhfN_like"/>
    <property type="match status" value="1"/>
</dbReference>
<name>A0A0W0XJI8_9GAMM</name>
<dbReference type="RefSeq" id="WP_025385090.1">
    <property type="nucleotide sequence ID" value="NZ_LCUA01000031.1"/>
</dbReference>
<dbReference type="PANTHER" id="PTHR30399">
    <property type="entry name" value="UNCHARACTERIZED PROTEIN YGJP"/>
    <property type="match status" value="1"/>
</dbReference>
<keyword evidence="2" id="KW-0378">Hydrolase</keyword>